<dbReference type="Proteomes" id="UP000032702">
    <property type="component" value="Unassembled WGS sequence"/>
</dbReference>
<organism evidence="2 4">
    <name type="scientific">Stigmatella aurantiaca (strain DW4/3-1)</name>
    <dbReference type="NCBI Taxonomy" id="378806"/>
    <lineage>
        <taxon>Bacteria</taxon>
        <taxon>Pseudomonadati</taxon>
        <taxon>Myxococcota</taxon>
        <taxon>Myxococcia</taxon>
        <taxon>Myxococcales</taxon>
        <taxon>Cystobacterineae</taxon>
        <taxon>Archangiaceae</taxon>
        <taxon>Stigmatella</taxon>
    </lineage>
</organism>
<evidence type="ECO:0008006" key="5">
    <source>
        <dbReference type="Google" id="ProtNLM"/>
    </source>
</evidence>
<protein>
    <recommendedName>
        <fullName evidence="5">DUF4417 domain-containing protein</fullName>
    </recommendedName>
</protein>
<evidence type="ECO:0000313" key="3">
    <source>
        <dbReference type="Proteomes" id="UP000001351"/>
    </source>
</evidence>
<reference evidence="1 3" key="2">
    <citation type="journal article" date="2011" name="Mol. Biol. Evol.">
        <title>Comparative genomic analysis of fruiting body formation in Myxococcales.</title>
        <authorList>
            <person name="Huntley S."/>
            <person name="Hamann N."/>
            <person name="Wegener-Feldbrugge S."/>
            <person name="Treuner-Lange A."/>
            <person name="Kube M."/>
            <person name="Reinhardt R."/>
            <person name="Klages S."/>
            <person name="Muller R."/>
            <person name="Ronning C.M."/>
            <person name="Nierman W.C."/>
            <person name="Sogaard-Andersen L."/>
        </authorList>
    </citation>
    <scope>NUCLEOTIDE SEQUENCE [LARGE SCALE GENOMIC DNA]</scope>
    <source>
        <strain evidence="1 3">DW4/3-1</strain>
    </source>
</reference>
<dbReference type="OrthoDB" id="7375815at2"/>
<sequence length="443" mass="50460">MWQHTRRHALPCGCGRHRTNDELRSWLRGHARCHIARALISHQRVLRKNLLRQRSLMNCSRMPSSYAPIPPRLGGCTGCHLREECGGLDGQANLFGCFDQCATSGNCKDDWVCFCRPKEWVARWREVGGLPTLRAQLPRLHASNLHLPLYVPVLQHGSSRSRAFFSQTVALPTFNILGFSRKQNYGPKVTDERELRARFKLHHDTQIILLSVAKDNLIEDYWSARNRSARTPTQVAAALANLGVSAITVPNFSFFSDAPRSHLLWNRARMERCAEEFSTAGLSIIPHLNALTRADWDYWASFLTEQPSITAVTKEFQTGQRNRQLGEPALYSLAELQQRVGRPLHPILVGGAQYTELAAKLFTSFTISDSTPFEKAAHRQRLILPKNGRPMWRRNPLPPGTPIDHLLRHNIDDYAFVLRRRAHTSLFPPQTARQIELPLTLER</sequence>
<dbReference type="eggNOG" id="ENOG5032X20">
    <property type="taxonomic scope" value="Bacteria"/>
</dbReference>
<proteinExistence type="predicted"/>
<dbReference type="AlphaFoldDB" id="Q08YH3"/>
<dbReference type="STRING" id="378806.STAUR_2437"/>
<name>Q08YH3_STIAD</name>
<dbReference type="Proteomes" id="UP000001351">
    <property type="component" value="Chromosome"/>
</dbReference>
<dbReference type="EMBL" id="AAMD01000079">
    <property type="protein sequence ID" value="EAU65531.1"/>
    <property type="molecule type" value="Genomic_DNA"/>
</dbReference>
<evidence type="ECO:0000313" key="2">
    <source>
        <dbReference type="EMBL" id="EAU65531.1"/>
    </source>
</evidence>
<accession>Q08YH3</accession>
<reference evidence="2 4" key="1">
    <citation type="submission" date="2006-04" db="EMBL/GenBank/DDBJ databases">
        <authorList>
            <person name="Nierman W.C."/>
        </authorList>
    </citation>
    <scope>NUCLEOTIDE SEQUENCE [LARGE SCALE GENOMIC DNA]</scope>
    <source>
        <strain evidence="2 4">DW4/3-1</strain>
    </source>
</reference>
<evidence type="ECO:0000313" key="4">
    <source>
        <dbReference type="Proteomes" id="UP000032702"/>
    </source>
</evidence>
<dbReference type="KEGG" id="sur:STAUR_2437"/>
<dbReference type="HOGENOM" id="CLU_618064_0_0_7"/>
<dbReference type="PATRIC" id="fig|378806.16.peg.4577"/>
<dbReference type="EMBL" id="CP002271">
    <property type="protein sequence ID" value="ADO70241.1"/>
    <property type="molecule type" value="Genomic_DNA"/>
</dbReference>
<gene>
    <name evidence="1" type="ordered locus">STAUR_2437</name>
    <name evidence="2" type="ORF">STIAU_1340</name>
</gene>
<evidence type="ECO:0000313" key="1">
    <source>
        <dbReference type="EMBL" id="ADO70241.1"/>
    </source>
</evidence>
<keyword evidence="3" id="KW-1185">Reference proteome</keyword>